<sequence length="422" mass="46193">MSGPHRARHSGHRAWLLALVLGWAACLTSCKSRTDAPAGPRATRVLFIGNSYTYYNNLPHVLEALAASASPSERVETRMVTVGGARLKNHWDDDDAVDALGEGGWNHVVLQEQSTLGTLIVDGRHEINDPERIYFPYARRFHSEVLRRGARPVLALTWSRRHAPEAQVRLNHAILGLGRELGATVAPMGLAWQQVREQHPDIPLYVDDGSHPAPAGTYLAACTLYATLFGRSPEGLTATVRGVPTPDGKPVGDETTLISIPEPTARVLQRAAWQAVETLRTQGANLVKAPPPRTLPTLPTGATMRWEALPGTWSGELRLYPEEWGRAPAKMHLELSSDGDDYEGELRVTFTDGSKEGPFDVEAERSPSGILRFTTPYIEGAPGEVRFEAVMTPDGKLVGTAAYEEPKSLDRAFGSWRLEPAR</sequence>
<dbReference type="AlphaFoldDB" id="A0A848L8X7"/>
<proteinExistence type="predicted"/>
<dbReference type="RefSeq" id="WP_169344572.1">
    <property type="nucleotide sequence ID" value="NZ_JABBJJ010000035.1"/>
</dbReference>
<evidence type="ECO:0000313" key="1">
    <source>
        <dbReference type="EMBL" id="NMO15279.1"/>
    </source>
</evidence>
<keyword evidence="1" id="KW-0378">Hydrolase</keyword>
<protein>
    <submittedName>
        <fullName evidence="1">SGNH/GDSL hydrolase family protein</fullName>
    </submittedName>
</protein>
<dbReference type="InterPro" id="IPR036514">
    <property type="entry name" value="SGNH_hydro_sf"/>
</dbReference>
<evidence type="ECO:0000313" key="2">
    <source>
        <dbReference type="Proteomes" id="UP000518300"/>
    </source>
</evidence>
<keyword evidence="2" id="KW-1185">Reference proteome</keyword>
<comment type="caution">
    <text evidence="1">The sequence shown here is derived from an EMBL/GenBank/DDBJ whole genome shotgun (WGS) entry which is preliminary data.</text>
</comment>
<dbReference type="Proteomes" id="UP000518300">
    <property type="component" value="Unassembled WGS sequence"/>
</dbReference>
<dbReference type="PROSITE" id="PS51257">
    <property type="entry name" value="PROKAR_LIPOPROTEIN"/>
    <property type="match status" value="1"/>
</dbReference>
<organism evidence="1 2">
    <name type="scientific">Pyxidicoccus fallax</name>
    <dbReference type="NCBI Taxonomy" id="394095"/>
    <lineage>
        <taxon>Bacteria</taxon>
        <taxon>Pseudomonadati</taxon>
        <taxon>Myxococcota</taxon>
        <taxon>Myxococcia</taxon>
        <taxon>Myxococcales</taxon>
        <taxon>Cystobacterineae</taxon>
        <taxon>Myxococcaceae</taxon>
        <taxon>Pyxidicoccus</taxon>
    </lineage>
</organism>
<dbReference type="SUPFAM" id="SSF52266">
    <property type="entry name" value="SGNH hydrolase"/>
    <property type="match status" value="1"/>
</dbReference>
<reference evidence="1 2" key="1">
    <citation type="submission" date="2020-04" db="EMBL/GenBank/DDBJ databases">
        <title>Draft genome of Pyxidicoccus fallax type strain.</title>
        <authorList>
            <person name="Whitworth D.E."/>
        </authorList>
    </citation>
    <scope>NUCLEOTIDE SEQUENCE [LARGE SCALE GENOMIC DNA]</scope>
    <source>
        <strain evidence="1 2">DSM 14698</strain>
    </source>
</reference>
<dbReference type="GO" id="GO:0016788">
    <property type="term" value="F:hydrolase activity, acting on ester bonds"/>
    <property type="evidence" value="ECO:0007669"/>
    <property type="project" value="UniProtKB-ARBA"/>
</dbReference>
<dbReference type="Gene3D" id="3.40.50.1110">
    <property type="entry name" value="SGNH hydrolase"/>
    <property type="match status" value="1"/>
</dbReference>
<dbReference type="EMBL" id="JABBJJ010000035">
    <property type="protein sequence ID" value="NMO15279.1"/>
    <property type="molecule type" value="Genomic_DNA"/>
</dbReference>
<gene>
    <name evidence="1" type="ORF">HG543_10490</name>
</gene>
<accession>A0A848L8X7</accession>
<name>A0A848L8X7_9BACT</name>